<dbReference type="Proteomes" id="UP000233526">
    <property type="component" value="Unassembled WGS sequence"/>
</dbReference>
<proteinExistence type="predicted"/>
<reference evidence="1 2" key="1">
    <citation type="journal article" date="2017" name="Front. Microbiol.">
        <title>Strong Genomic and Phenotypic Heterogeneity in the Aeromonas sobria Species Complex.</title>
        <authorList>
            <person name="Gauthier J."/>
            <person name="Vincent A.T."/>
            <person name="Charette S.J."/>
            <person name="Derome N."/>
        </authorList>
    </citation>
    <scope>NUCLEOTIDE SEQUENCE [LARGE SCALE GENOMIC DNA]</scope>
    <source>
        <strain evidence="1 2">JF2635</strain>
    </source>
</reference>
<comment type="caution">
    <text evidence="1">The sequence shown here is derived from an EMBL/GenBank/DDBJ whole genome shotgun (WGS) entry which is preliminary data.</text>
</comment>
<dbReference type="Pfam" id="PF06995">
    <property type="entry name" value="Phage_P2_GpU"/>
    <property type="match status" value="1"/>
</dbReference>
<dbReference type="InterPro" id="IPR016912">
    <property type="entry name" value="Phage_P2_GpU"/>
</dbReference>
<evidence type="ECO:0000313" key="2">
    <source>
        <dbReference type="Proteomes" id="UP000233526"/>
    </source>
</evidence>
<organism evidence="1 2">
    <name type="scientific">Aeromonas sobria</name>
    <dbReference type="NCBI Taxonomy" id="646"/>
    <lineage>
        <taxon>Bacteria</taxon>
        <taxon>Pseudomonadati</taxon>
        <taxon>Pseudomonadota</taxon>
        <taxon>Gammaproteobacteria</taxon>
        <taxon>Aeromonadales</taxon>
        <taxon>Aeromonadaceae</taxon>
        <taxon>Aeromonas</taxon>
    </lineage>
</organism>
<dbReference type="AlphaFoldDB" id="A0A2N3J459"/>
<dbReference type="InterPro" id="IPR009734">
    <property type="entry name" value="Myoviridae_GpU"/>
</dbReference>
<dbReference type="EMBL" id="LJZX01000025">
    <property type="protein sequence ID" value="PKQ80793.1"/>
    <property type="molecule type" value="Genomic_DNA"/>
</dbReference>
<sequence>MMMTLGWFVFMRSTVAPQSQQDERAWRHPGNNRIGARPSYQFLGPDEETSTLSGVLLPELTGGPIALDMLNLMAESGGAFPLIQGDGVMRGSFVIEGISTTRSEFFQDGSARKIEFTIKLKRIDNNDGSLVNGLLGRVGGNLLGRLGGSVMMGAMIGGKVGGLY</sequence>
<gene>
    <name evidence="1" type="ORF">AOX56_11185</name>
</gene>
<protein>
    <submittedName>
        <fullName evidence="1">Phage tail protein</fullName>
    </submittedName>
</protein>
<accession>A0A2N3J459</accession>
<dbReference type="PIRSF" id="PIRSF029208">
    <property type="entry name" value="Phage_tail_GPU"/>
    <property type="match status" value="1"/>
</dbReference>
<name>A0A2N3J459_AERSO</name>
<dbReference type="RefSeq" id="WP_101316382.1">
    <property type="nucleotide sequence ID" value="NZ_CAWNSS010000025.1"/>
</dbReference>
<evidence type="ECO:0000313" key="1">
    <source>
        <dbReference type="EMBL" id="PKQ80793.1"/>
    </source>
</evidence>